<dbReference type="RefSeq" id="WP_228415348.1">
    <property type="nucleotide sequence ID" value="NZ_CP081135.1"/>
</dbReference>
<dbReference type="KEGG" id="tem:JW646_12470"/>
<reference evidence="1 2" key="1">
    <citation type="journal article" date="2023" name="Int. J. Syst. Evol. Microbiol.">
        <title>Terrisporobacter hibernicus sp. nov., isolated from bovine faeces in Northern Ireland.</title>
        <authorList>
            <person name="Mitchell M."/>
            <person name="Nguyen S.V."/>
            <person name="Connor M."/>
            <person name="Fairley D.J."/>
            <person name="Donoghue O."/>
            <person name="Marshall H."/>
            <person name="Koolman L."/>
            <person name="McMullan G."/>
            <person name="Schaffer K.E."/>
            <person name="McGrath J.W."/>
            <person name="Fanning S."/>
        </authorList>
    </citation>
    <scope>NUCLEOTIDE SEQUENCE [LARGE SCALE GENOMIC DNA]</scope>
    <source>
        <strain evidence="1 2">MCA3</strain>
    </source>
</reference>
<dbReference type="EMBL" id="CP081135">
    <property type="protein sequence ID" value="UEL46457.1"/>
    <property type="molecule type" value="Genomic_DNA"/>
</dbReference>
<evidence type="ECO:0000313" key="2">
    <source>
        <dbReference type="Proteomes" id="UP001198983"/>
    </source>
</evidence>
<proteinExistence type="predicted"/>
<accession>A0AAX2ZBE0</accession>
<evidence type="ECO:0000313" key="1">
    <source>
        <dbReference type="EMBL" id="UEL46457.1"/>
    </source>
</evidence>
<name>A0AAX2ZBE0_9FIRM</name>
<organism evidence="1 2">
    <name type="scientific">Terrisporobacter hibernicus</name>
    <dbReference type="NCBI Taxonomy" id="2813371"/>
    <lineage>
        <taxon>Bacteria</taxon>
        <taxon>Bacillati</taxon>
        <taxon>Bacillota</taxon>
        <taxon>Clostridia</taxon>
        <taxon>Peptostreptococcales</taxon>
        <taxon>Peptostreptococcaceae</taxon>
        <taxon>Terrisporobacter</taxon>
    </lineage>
</organism>
<keyword evidence="2" id="KW-1185">Reference proteome</keyword>
<sequence>MSQTPINTNPGILIGNDIEFNNTNIYITLINMDDNSNNPYELKEDAYFTLTITKGIETFFTGNLIGYECILYLDNVEISRFNPAAITDKIEKTITFPKGTVTTNSTKRLTCVFTFAKDGNSWTFPEQKERIDKMDFSGYGFIKMQAINPINCNIIGDYFASNNIKIDNFYKFQIYSRLYTSWPMLLKKSYRKSECFNVSSNNISIGFHENLDLLKYLISKNILWEYTSTNFAVKYYIRDNNGFKITYREYVEHKEIGKDYEAVNISNEQYWMPTGYYGGVRTGGLYYINNNVPMSNLEDLKFTLKGTINENHGVIDINQIMNDNPGMDVSTQLTYTPRVDVADIFDKVIVDNGAYFCNNSVPIIVKFKEFLNLQYATITLTVNNQKLSYTSDNNYTLMFYYPVKNNSSTQLKIEKIECDGQYIYGSKEINKIMPCTLVPIRMYDAIQDLQVDHQIDFDNYKNKVNIKVNLINGDLNYNDYYNNDILSITDKTSKSVYAAIIDKENNETVVDNVKLVYGKDSENNYYLSGSCEMKVNTGILDHKYGVQLYVRDRYSEHGTNVESDYAPLYGKTFDFLVNPIEFVEETDLTLIIPNNGPENEKYWPSGEENVIYDTNKELVKVDYKYDGDATFASAGDFDWSIVSVDNKGDATIVNNEIEFISAGNIKVKLTATNGKVEPDKNISVYSNIIEIIHKDDPTLIIPTSFSKVEIIDGSDATIRYIQNLTESFKDRDIQFNLNIYAGNYTMEALENEQPLHEIEFTRNSNSPDKNKYIIPSNLLTLGPSKENIPKYTILVKSVNPYDKTEILSDIAYITVIAKQIKFDLNCGDKTTYIDNSDEPSKKTIINITWEIENIDEVNGAEVLFKVDKNGGVLLDSIKEFGDMTKQPNNKYTGSYNLEITNVDEHTPKDIYTISIKGKNLGNKEYSFDSRIINVYSASSMKILINNEDKKTYDMNNYDYISDLDLQKLNSDDIEKLRKELNLKANANIKSSTFNEYDDLLSWSTSDQNKLTINYFNGVNYQDIDKTIYKYFTPSKQFLLSGLQDGKVIVTATHAQTNRLDEVEINISSLKDKFYLFKFNPKCKTTLNYTDSKNNKRSVTSNDEGMLALYEPNSINSDIYVKSEYSNEIYLGTILKISLLSGEKDVTINALYPINYFNLRKVAVIDINMKKDDGSPYNEKVKIYGGVYKNGGYCQNALINNKDGKVGIEVQVDNNGHIRLNLDSTQFWSKDLGEDEYVELIPSDKLKFILEIYPSNSAYYPTIIYLDGNESLDNIARFGEGIVNLRKIKDNKTNNPFIVNQSILYPDSNISRLLTDDITKVGPSDKHLQINLNTDVMMWGTNIDEAATYKLLCKDKNKNSQIVQSSNVIKYPFSKFILIRNTVNLSEDAIWIDKLKKTTIQFDLYDKNNLITKSLINPVQLVNMCGIEAVEQSSEVTSQLDKLKETTSISGTKKDMGDKLIQVGLDIISAIGMQGQFFKMAISSTQDPSIYRVFIWAGNTDAGLNIPDNLSIVVLDELEGRGLGVVPEIGDLVSMAKGTYMKEQQDTLNNNLNSTKKTSSQTDFSVGLGGYFLGEIDFDYDITKWDFCLLSGGFTATASMEYKWTYNTQVGPIPVTAYIKFGGGIGANFNVAVRRSQLPAYPWAGNYPSKKANDYLTRINANVYIRAFVGIGFDYSVIALRIGIFGQVDVSFETAFLSRNYLNDTSLRELNGQYLGLLGTIGIEFAVTILFISYEKVLASKSWGKNFAFNDWDKIDDYWNENSNVLANNDFENKDISLEEVSSKRLIERRSYLENYERFWASSSDFALLSNNNISILQQNAYPGSNPRLSNDGSILIYLSDRNSTNVSDTRLCYSIRNEEGKFDPGIVIPPSTSNTHVIFDGFGDSNPKIDGNKDFAVATWIRLREQVNLTEGSELSDYDQLAMLNSSEIMLSIYKNSLWHSIRVTEDTTPDLAPVVTTNGDSLLLAWRNVYCNNDTNPLDFTTKDNIDFVRINKDNLEINETHNLYNGSNGTVKGMDVAMLKDGTCLVAYVLDLSNNNLSSEHEIFYSIISPNNEIIKTVRLTNDEYLNDNPKVSTVTIPEGRVEIEKFVIAYHTVKESEENILNDIKVSFIDREGNIDVNAIEAISEKAGEDKVEISENFEFVKVNKQENNLENLALMWIEAYLSIDEAGKQNTDKDVLKVVKFMEDINERISISAPMEVGVMDDRTLVDAFDCYMDPSDNFKINGILLGNNYSKINLQDPSTYKEVITEQGLVYVSTFVSNLYMLSSNLENSINVENIYVDFTTVKVNMPILVLLTLENKGMDIITKITIELNETSYDFENLLLNPNEKIELSLVYEIGEEISNIPIIITGKTINDETIIEYETLYLDYPDVGISKTEIISEENGIRSVRVTLYNGSDCSLAKANRSVVLGVYEDSEFTKPMTYIKFKNNDENTLLQNQLIINNMEDLKAIDNGYYTTVFDFNIKDYLGQDVEIPDGNLQINIKAEIKETIDNKEYVLPEINLNNNTSYCVFESLLNKNAQRLNISIDHKILNNHSQGDIGVKNNSLKKLNGRLLAKLLDENENVIESRVIDRDDLTTFSSTKLLLNEEEELRKNIDFDKEGKSIVVEYNDDEPVKPDINETTVTITYDFDEVPRKIKANFQVEGAGMDNDDPVIGDIRWKPFSYSVMRESGKGVFECEEYKEDMYFCYQCNNVTTEFADGYSEDIYVNRNGKYMIYVTLEKEEYRDNKWISLGIKNTLEYNFIVENR</sequence>
<dbReference type="Proteomes" id="UP001198983">
    <property type="component" value="Chromosome"/>
</dbReference>
<protein>
    <submittedName>
        <fullName evidence="1">Uncharacterized protein</fullName>
    </submittedName>
</protein>
<gene>
    <name evidence="1" type="ORF">JW646_12470</name>
</gene>